<dbReference type="HOGENOM" id="CLU_2261207_0_0_10"/>
<name>D1PI14_9BACT</name>
<reference evidence="1" key="1">
    <citation type="submission" date="2009-11" db="EMBL/GenBank/DDBJ databases">
        <authorList>
            <person name="Weinstock G."/>
            <person name="Sodergren E."/>
            <person name="Clifton S."/>
            <person name="Fulton L."/>
            <person name="Fulton B."/>
            <person name="Courtney L."/>
            <person name="Fronick C."/>
            <person name="Harrison M."/>
            <person name="Strong C."/>
            <person name="Farmer C."/>
            <person name="Delahaunty K."/>
            <person name="Markovic C."/>
            <person name="Hall O."/>
            <person name="Minx P."/>
            <person name="Tomlinson C."/>
            <person name="Mitreva M."/>
            <person name="Nelson J."/>
            <person name="Hou S."/>
            <person name="Wollam A."/>
            <person name="Pepin K.H."/>
            <person name="Johnson M."/>
            <person name="Bhonagiri V."/>
            <person name="Nash W.E."/>
            <person name="Warren W."/>
            <person name="Chinwalla A."/>
            <person name="Mardis E.R."/>
            <person name="Wilson R.K."/>
        </authorList>
    </citation>
    <scope>NUCLEOTIDE SEQUENCE [LARGE SCALE GENOMIC DNA]</scope>
    <source>
        <strain evidence="1">DSM 18205</strain>
    </source>
</reference>
<accession>D1PI14</accession>
<dbReference type="EMBL" id="ACBX02000068">
    <property type="protein sequence ID" value="EFB33651.1"/>
    <property type="molecule type" value="Genomic_DNA"/>
</dbReference>
<sequence>MILLPYRFCGDSHHAFAFPFVLIFLPLRLSYKESSTSNQAFSIVFTTPSVPLIGDRNLRRKDVTALLGARNRYAIRLAGHQSPRHGCAGWDRFAITYYNILLR</sequence>
<keyword evidence="2" id="KW-1185">Reference proteome</keyword>
<dbReference type="Proteomes" id="UP000004477">
    <property type="component" value="Unassembled WGS sequence"/>
</dbReference>
<evidence type="ECO:0000313" key="2">
    <source>
        <dbReference type="Proteomes" id="UP000004477"/>
    </source>
</evidence>
<comment type="caution">
    <text evidence="1">The sequence shown here is derived from an EMBL/GenBank/DDBJ whole genome shotgun (WGS) entry which is preliminary data.</text>
</comment>
<gene>
    <name evidence="1" type="ORF">PREVCOP_06894</name>
</gene>
<dbReference type="PaxDb" id="537011-PREVCOP_06894"/>
<organism evidence="1 2">
    <name type="scientific">Segatella copri DSM 18205</name>
    <dbReference type="NCBI Taxonomy" id="537011"/>
    <lineage>
        <taxon>Bacteria</taxon>
        <taxon>Pseudomonadati</taxon>
        <taxon>Bacteroidota</taxon>
        <taxon>Bacteroidia</taxon>
        <taxon>Bacteroidales</taxon>
        <taxon>Prevotellaceae</taxon>
        <taxon>Segatella</taxon>
    </lineage>
</organism>
<dbReference type="AlphaFoldDB" id="D1PI14"/>
<proteinExistence type="predicted"/>
<dbReference type="STRING" id="537011.PREVCOP_06894"/>
<protein>
    <submittedName>
        <fullName evidence="1">Uncharacterized protein</fullName>
    </submittedName>
</protein>
<evidence type="ECO:0000313" key="1">
    <source>
        <dbReference type="EMBL" id="EFB33651.1"/>
    </source>
</evidence>